<dbReference type="WBParaSite" id="JU765_v2.g10279.t2">
    <property type="protein sequence ID" value="JU765_v2.g10279.t2"/>
    <property type="gene ID" value="JU765_v2.g10279"/>
</dbReference>
<reference evidence="2" key="1">
    <citation type="submission" date="2022-11" db="UniProtKB">
        <authorList>
            <consortium name="WormBaseParasite"/>
        </authorList>
    </citation>
    <scope>IDENTIFICATION</scope>
</reference>
<sequence length="217" mass="26095">MRESWTRRGTRHPLFQRFVVHRYFIHVERIRRRCAKNERGKTCGHCGRRHRCHHFLHPDRRHFEEDPPFPRPKKRQQFHERFQVDSTAQRCRGTGSPEDLAHLQCLQSNDAPDHLLRQHQRRFLEAIHDFRRIKNKIRVFGESTQTSMQQMNRLMTEMHTSMQRLVSAQEEMRAQIEVLQKAMRNHFVNAHAQTIVGNSHPVPIHSHSTTQQRYLPL</sequence>
<name>A0AC34PVH3_9BILA</name>
<protein>
    <submittedName>
        <fullName evidence="2">Calmodulin-binding domain-containing protein</fullName>
    </submittedName>
</protein>
<organism evidence="1 2">
    <name type="scientific">Panagrolaimus sp. JU765</name>
    <dbReference type="NCBI Taxonomy" id="591449"/>
    <lineage>
        <taxon>Eukaryota</taxon>
        <taxon>Metazoa</taxon>
        <taxon>Ecdysozoa</taxon>
        <taxon>Nematoda</taxon>
        <taxon>Chromadorea</taxon>
        <taxon>Rhabditida</taxon>
        <taxon>Tylenchina</taxon>
        <taxon>Panagrolaimomorpha</taxon>
        <taxon>Panagrolaimoidea</taxon>
        <taxon>Panagrolaimidae</taxon>
        <taxon>Panagrolaimus</taxon>
    </lineage>
</organism>
<evidence type="ECO:0000313" key="2">
    <source>
        <dbReference type="WBParaSite" id="JU765_v2.g10279.t2"/>
    </source>
</evidence>
<dbReference type="Proteomes" id="UP000887576">
    <property type="component" value="Unplaced"/>
</dbReference>
<proteinExistence type="predicted"/>
<evidence type="ECO:0000313" key="1">
    <source>
        <dbReference type="Proteomes" id="UP000887576"/>
    </source>
</evidence>
<accession>A0AC34PVH3</accession>